<dbReference type="InterPro" id="IPR001279">
    <property type="entry name" value="Metallo-B-lactamas"/>
</dbReference>
<keyword evidence="1" id="KW-0479">Metal-binding</keyword>
<evidence type="ECO:0000256" key="2">
    <source>
        <dbReference type="ARBA" id="ARBA00022801"/>
    </source>
</evidence>
<dbReference type="InterPro" id="IPR044097">
    <property type="entry name" value="Bds1/SdsA1_MBL-fold"/>
</dbReference>
<dbReference type="SMART" id="SM00849">
    <property type="entry name" value="Lactamase_B"/>
    <property type="match status" value="1"/>
</dbReference>
<sequence length="638" mass="71246">MENLAKDASQFTKVENKKLLSQLDFADMQDFEDAQRGLLGTVPAPGITNANGDVVWSVEKFAFEDIDADCPDTVNPSLWRQAKLNNIHGLFEVTEGIYQVRNLDLANMTIIESDTGIIIIDTTSTVDQSKAALQLYYSIRGEKPIKAILITHSHVDHYGGLAGLVSQEDIDSGKVPLYVPDGFLLEAISENAYVGNIMSRRMYNQVGIILDASPKGQVDEGLGKGGAINGEVSLLVPSHIIKEKRETHVIDGFEIEFMLVPGTEAPAEMIMYMPSKKILLPAELITHNLHNVLTLRGAQVRDVRKWWQAIDDMMAIYGDKTDIICAVHHWPTWGHERCMELMTIQRDTYKYMLDQTLRLMNLGYNMVEIAEMMELPPKLGNHWSMRGYYGTLNHDVKAIYQRYLGWFDMNPANLHPLPPVEQGKAFVEFGGGSEAVLAKVKAAYENGEYRFGAEIGKHLVFAEPDNKEAMLVLADIYEQLGYQSEAGTWRDTYLMGALELRAATAGKKITPPVGTVGVNSLNAMEDYMLLDFLSMLIVGPKIVDKPMNFKLVQPDRKSTYALEISNGVLIFHENKKLPNVDATITLNRNELSMLALKMTKPSELIASGKMTVEGNADMVEEFFTELDAFTLDINIARP</sequence>
<dbReference type="InterPro" id="IPR036527">
    <property type="entry name" value="SCP2_sterol-bd_dom_sf"/>
</dbReference>
<dbReference type="Pfam" id="PF00753">
    <property type="entry name" value="Lactamase_B"/>
    <property type="match status" value="1"/>
</dbReference>
<evidence type="ECO:0000313" key="6">
    <source>
        <dbReference type="EMBL" id="TLG71243.1"/>
    </source>
</evidence>
<evidence type="ECO:0000259" key="5">
    <source>
        <dbReference type="SMART" id="SM00849"/>
    </source>
</evidence>
<dbReference type="InterPro" id="IPR029229">
    <property type="entry name" value="Alkyl_sulf_C"/>
</dbReference>
<dbReference type="InterPro" id="IPR029228">
    <property type="entry name" value="Alkyl_sulf_dimr"/>
</dbReference>
<dbReference type="PANTHER" id="PTHR43223:SF1">
    <property type="entry name" value="ALKYL_ARYL-SULFATASE BDS1"/>
    <property type="match status" value="1"/>
</dbReference>
<dbReference type="OrthoDB" id="9815874at2"/>
<dbReference type="FunFam" id="3.60.15.30:FF:000001">
    <property type="entry name" value="Alkyl/aryl-sulfatase BDS1"/>
    <property type="match status" value="1"/>
</dbReference>
<evidence type="ECO:0000256" key="1">
    <source>
        <dbReference type="ARBA" id="ARBA00022723"/>
    </source>
</evidence>
<dbReference type="Gene3D" id="3.60.15.30">
    <property type="entry name" value="Metallo-beta-lactamase domain"/>
    <property type="match status" value="1"/>
</dbReference>
<dbReference type="InParanoid" id="A0A5R8Q7D3"/>
<name>A0A5R8Q7D3_9FIRM</name>
<keyword evidence="3" id="KW-0862">Zinc</keyword>
<evidence type="ECO:0000313" key="7">
    <source>
        <dbReference type="Proteomes" id="UP000306912"/>
    </source>
</evidence>
<dbReference type="PANTHER" id="PTHR43223">
    <property type="entry name" value="ALKYL/ARYL-SULFATASE"/>
    <property type="match status" value="1"/>
</dbReference>
<comment type="similarity">
    <text evidence="4">Belongs to the metallo-beta-lactamase superfamily. Type III sulfatase family.</text>
</comment>
<dbReference type="CDD" id="cd07710">
    <property type="entry name" value="arylsulfatase_Sdsa1-like_MBL-fold"/>
    <property type="match status" value="1"/>
</dbReference>
<dbReference type="Pfam" id="PF14864">
    <property type="entry name" value="Alkyl_sulf_C"/>
    <property type="match status" value="1"/>
</dbReference>
<dbReference type="InterPro" id="IPR036866">
    <property type="entry name" value="RibonucZ/Hydroxyglut_hydro"/>
</dbReference>
<evidence type="ECO:0000256" key="4">
    <source>
        <dbReference type="ARBA" id="ARBA00033751"/>
    </source>
</evidence>
<comment type="caution">
    <text evidence="6">The sequence shown here is derived from an EMBL/GenBank/DDBJ whole genome shotgun (WGS) entry which is preliminary data.</text>
</comment>
<feature type="domain" description="Metallo-beta-lactamase" evidence="5">
    <location>
        <begin position="105"/>
        <end position="328"/>
    </location>
</feature>
<dbReference type="GO" id="GO:0046983">
    <property type="term" value="F:protein dimerization activity"/>
    <property type="evidence" value="ECO:0007669"/>
    <property type="project" value="InterPro"/>
</dbReference>
<dbReference type="Pfam" id="PF14863">
    <property type="entry name" value="Alkyl_sulf_dimr"/>
    <property type="match status" value="1"/>
</dbReference>
<dbReference type="Gene3D" id="3.30.1050.10">
    <property type="entry name" value="SCP2 sterol-binding domain"/>
    <property type="match status" value="1"/>
</dbReference>
<keyword evidence="2 6" id="KW-0378">Hydrolase</keyword>
<dbReference type="RefSeq" id="WP_138192478.1">
    <property type="nucleotide sequence ID" value="NZ_VBWP01000014.1"/>
</dbReference>
<dbReference type="GO" id="GO:0046872">
    <property type="term" value="F:metal ion binding"/>
    <property type="evidence" value="ECO:0007669"/>
    <property type="project" value="UniProtKB-KW"/>
</dbReference>
<dbReference type="GO" id="GO:0018741">
    <property type="term" value="F:linear primary-alkylsulfatase activity"/>
    <property type="evidence" value="ECO:0007669"/>
    <property type="project" value="InterPro"/>
</dbReference>
<dbReference type="SUPFAM" id="SSF56281">
    <property type="entry name" value="Metallo-hydrolase/oxidoreductase"/>
    <property type="match status" value="1"/>
</dbReference>
<dbReference type="AlphaFoldDB" id="A0A5R8Q7D3"/>
<dbReference type="SUPFAM" id="SSF55718">
    <property type="entry name" value="SCP-like"/>
    <property type="match status" value="1"/>
</dbReference>
<keyword evidence="7" id="KW-1185">Reference proteome</keyword>
<dbReference type="Gene3D" id="1.25.40.880">
    <property type="entry name" value="Alkyl sulfatase, dimerisation domain"/>
    <property type="match status" value="1"/>
</dbReference>
<accession>A0A5R8Q7D3</accession>
<dbReference type="InterPro" id="IPR052195">
    <property type="entry name" value="Bact_Alkyl/Aryl-Sulfatase"/>
</dbReference>
<dbReference type="Proteomes" id="UP000306912">
    <property type="component" value="Unassembled WGS sequence"/>
</dbReference>
<dbReference type="EMBL" id="VBWP01000014">
    <property type="protein sequence ID" value="TLG71243.1"/>
    <property type="molecule type" value="Genomic_DNA"/>
</dbReference>
<reference evidence="6 7" key="1">
    <citation type="submission" date="2019-05" db="EMBL/GenBank/DDBJ databases">
        <title>Culicoidintestinum kansasii gen. nov., sp. nov. from the gastrointestinal tract of the biting midge, Culicoides sonorensis.</title>
        <authorList>
            <person name="Neupane S."/>
            <person name="Ghosh A."/>
            <person name="Gunther S."/>
            <person name="Martin K."/>
            <person name="Zurek L."/>
        </authorList>
    </citation>
    <scope>NUCLEOTIDE SEQUENCE [LARGE SCALE GENOMIC DNA]</scope>
    <source>
        <strain evidence="6 7">CS-1</strain>
    </source>
</reference>
<dbReference type="GO" id="GO:0018909">
    <property type="term" value="P:dodecyl sulfate metabolic process"/>
    <property type="evidence" value="ECO:0007669"/>
    <property type="project" value="InterPro"/>
</dbReference>
<dbReference type="InterPro" id="IPR038536">
    <property type="entry name" value="Alkyl/aryl-sulf_dimr_sf"/>
</dbReference>
<protein>
    <submittedName>
        <fullName evidence="6">MBL fold metallo-hydrolase</fullName>
    </submittedName>
</protein>
<evidence type="ECO:0000256" key="3">
    <source>
        <dbReference type="ARBA" id="ARBA00022833"/>
    </source>
</evidence>
<proteinExistence type="inferred from homology"/>
<gene>
    <name evidence="6" type="ORF">FEZ08_11350</name>
</gene>
<organism evidence="6 7">
    <name type="scientific">Culicoidibacter larvae</name>
    <dbReference type="NCBI Taxonomy" id="2579976"/>
    <lineage>
        <taxon>Bacteria</taxon>
        <taxon>Bacillati</taxon>
        <taxon>Bacillota</taxon>
        <taxon>Culicoidibacteria</taxon>
        <taxon>Culicoidibacterales</taxon>
        <taxon>Culicoidibacteraceae</taxon>
        <taxon>Culicoidibacter</taxon>
    </lineage>
</organism>